<feature type="compositionally biased region" description="Low complexity" evidence="1">
    <location>
        <begin position="1118"/>
        <end position="1132"/>
    </location>
</feature>
<feature type="region of interest" description="Disordered" evidence="1">
    <location>
        <begin position="314"/>
        <end position="345"/>
    </location>
</feature>
<feature type="compositionally biased region" description="Basic and acidic residues" evidence="1">
    <location>
        <begin position="754"/>
        <end position="763"/>
    </location>
</feature>
<feature type="compositionally biased region" description="Acidic residues" evidence="1">
    <location>
        <begin position="804"/>
        <end position="821"/>
    </location>
</feature>
<dbReference type="EMBL" id="CAJPWZ010002222">
    <property type="protein sequence ID" value="CAG2234038.1"/>
    <property type="molecule type" value="Genomic_DNA"/>
</dbReference>
<dbReference type="Pfam" id="PF15257">
    <property type="entry name" value="DUF4590"/>
    <property type="match status" value="1"/>
</dbReference>
<feature type="compositionally biased region" description="Polar residues" evidence="1">
    <location>
        <begin position="1043"/>
        <end position="1055"/>
    </location>
</feature>
<reference evidence="3" key="1">
    <citation type="submission" date="2021-03" db="EMBL/GenBank/DDBJ databases">
        <authorList>
            <person name="Bekaert M."/>
        </authorList>
    </citation>
    <scope>NUCLEOTIDE SEQUENCE</scope>
</reference>
<proteinExistence type="predicted"/>
<feature type="compositionally biased region" description="Polar residues" evidence="1">
    <location>
        <begin position="2644"/>
        <end position="2676"/>
    </location>
</feature>
<feature type="region of interest" description="Disordered" evidence="1">
    <location>
        <begin position="649"/>
        <end position="915"/>
    </location>
</feature>
<feature type="compositionally biased region" description="Basic and acidic residues" evidence="1">
    <location>
        <begin position="1368"/>
        <end position="1389"/>
    </location>
</feature>
<feature type="region of interest" description="Disordered" evidence="1">
    <location>
        <begin position="2548"/>
        <end position="2846"/>
    </location>
</feature>
<feature type="region of interest" description="Disordered" evidence="1">
    <location>
        <begin position="408"/>
        <end position="430"/>
    </location>
</feature>
<feature type="compositionally biased region" description="Polar residues" evidence="1">
    <location>
        <begin position="1021"/>
        <end position="1036"/>
    </location>
</feature>
<feature type="compositionally biased region" description="Polar residues" evidence="1">
    <location>
        <begin position="2776"/>
        <end position="2791"/>
    </location>
</feature>
<feature type="compositionally biased region" description="Low complexity" evidence="1">
    <location>
        <begin position="2744"/>
        <end position="2755"/>
    </location>
</feature>
<keyword evidence="4" id="KW-1185">Reference proteome</keyword>
<feature type="compositionally biased region" description="Low complexity" evidence="1">
    <location>
        <begin position="2624"/>
        <end position="2641"/>
    </location>
</feature>
<feature type="region of interest" description="Disordered" evidence="1">
    <location>
        <begin position="1994"/>
        <end position="2027"/>
    </location>
</feature>
<feature type="compositionally biased region" description="Low complexity" evidence="1">
    <location>
        <begin position="890"/>
        <end position="899"/>
    </location>
</feature>
<feature type="compositionally biased region" description="Basic and acidic residues" evidence="1">
    <location>
        <begin position="1072"/>
        <end position="1090"/>
    </location>
</feature>
<feature type="region of interest" description="Disordered" evidence="1">
    <location>
        <begin position="1827"/>
        <end position="1846"/>
    </location>
</feature>
<feature type="compositionally biased region" description="Basic and acidic residues" evidence="1">
    <location>
        <begin position="2224"/>
        <end position="2238"/>
    </location>
</feature>
<feature type="region of interest" description="Disordered" evidence="1">
    <location>
        <begin position="2349"/>
        <end position="2387"/>
    </location>
</feature>
<name>A0A8S3TS22_MYTED</name>
<feature type="compositionally biased region" description="Polar residues" evidence="1">
    <location>
        <begin position="2083"/>
        <end position="2096"/>
    </location>
</feature>
<feature type="compositionally biased region" description="Basic and acidic residues" evidence="1">
    <location>
        <begin position="2354"/>
        <end position="2375"/>
    </location>
</feature>
<accession>A0A8S3TS22</accession>
<feature type="compositionally biased region" description="Basic and acidic residues" evidence="1">
    <location>
        <begin position="778"/>
        <end position="798"/>
    </location>
</feature>
<feature type="compositionally biased region" description="Basic and acidic residues" evidence="1">
    <location>
        <begin position="2722"/>
        <end position="2743"/>
    </location>
</feature>
<dbReference type="OrthoDB" id="120976at2759"/>
<feature type="compositionally biased region" description="Basic and acidic residues" evidence="1">
    <location>
        <begin position="927"/>
        <end position="945"/>
    </location>
</feature>
<dbReference type="PANTHER" id="PTHR23034:SF2">
    <property type="entry name" value="GLUTAMATE-RICH PROTEIN 3"/>
    <property type="match status" value="1"/>
</dbReference>
<comment type="caution">
    <text evidence="3">The sequence shown here is derived from an EMBL/GenBank/DDBJ whole genome shotgun (WGS) entry which is preliminary data.</text>
</comment>
<feature type="domain" description="DUF4590" evidence="2">
    <location>
        <begin position="519"/>
        <end position="618"/>
    </location>
</feature>
<feature type="compositionally biased region" description="Basic and acidic residues" evidence="1">
    <location>
        <begin position="667"/>
        <end position="700"/>
    </location>
</feature>
<feature type="compositionally biased region" description="Basic and acidic residues" evidence="1">
    <location>
        <begin position="2792"/>
        <end position="2803"/>
    </location>
</feature>
<feature type="compositionally biased region" description="Low complexity" evidence="1">
    <location>
        <begin position="2804"/>
        <end position="2846"/>
    </location>
</feature>
<feature type="region of interest" description="Disordered" evidence="1">
    <location>
        <begin position="1350"/>
        <end position="1389"/>
    </location>
</feature>
<feature type="region of interest" description="Disordered" evidence="1">
    <location>
        <begin position="2199"/>
        <end position="2288"/>
    </location>
</feature>
<evidence type="ECO:0000259" key="2">
    <source>
        <dbReference type="Pfam" id="PF15257"/>
    </source>
</evidence>
<evidence type="ECO:0000313" key="4">
    <source>
        <dbReference type="Proteomes" id="UP000683360"/>
    </source>
</evidence>
<evidence type="ECO:0000313" key="3">
    <source>
        <dbReference type="EMBL" id="CAG2234038.1"/>
    </source>
</evidence>
<dbReference type="PANTHER" id="PTHR23034">
    <property type="entry name" value="GLUTAMATE-RICH PROTEIN 3"/>
    <property type="match status" value="1"/>
</dbReference>
<feature type="region of interest" description="Disordered" evidence="1">
    <location>
        <begin position="927"/>
        <end position="981"/>
    </location>
</feature>
<feature type="compositionally biased region" description="Polar residues" evidence="1">
    <location>
        <begin position="2606"/>
        <end position="2621"/>
    </location>
</feature>
<feature type="compositionally biased region" description="Basic and acidic residues" evidence="1">
    <location>
        <begin position="822"/>
        <end position="860"/>
    </location>
</feature>
<dbReference type="InterPro" id="IPR027962">
    <property type="entry name" value="ERICH3"/>
</dbReference>
<feature type="compositionally biased region" description="Low complexity" evidence="1">
    <location>
        <begin position="315"/>
        <end position="336"/>
    </location>
</feature>
<sequence length="2846" mass="318727">MSGGLDLGCTCHDMDNAGGFWKDNFERSYSNPFLSSGNNNFVDIPSELNRCETFSSSPCLQSAYTDTIHTSGNASERGNYSDNFFSEGRKRWNCETYYSWNEGLNGNRNYGSELPSENCACILYPGQGSTGNFLLMTLLKYLTKTNTSTMLMTLLPYPCTCETSYVNQLRDYQANQDSTKGGATYSGDSNGNLGNKFANRSIYDYGPLATYCSLTDKNLAGYFSNTKMRRHLKKAGLVDRRGQIISENQYRLNMARKEHKKHVKDLLAQAIVHKTLDIERNRQVEIKRKLEEIAKLEVVRRVRATKFRKGDEDILPYLSPRSSRPQSRSGRYRPQSAPADRQYNDSYDADVIYVDDEGRPVTPPKDLQEDHKREEIDTRHLYALDSAALKKYALTLSKIEQGEGMTSPYLISQVPSPPRSARVSSRNNYRDARFKSRLQRPRTANSLSPYRSTRTGAVQLEFRDKWQVADKKVHKSPSVHGTLMLHRQEPAMMHQGEVQTLCEVTMKYYGPNLILPRDQRDPTQDIEIEQQHCGGNTLPVFKERIKPGDEFTFISRRHRGYPFSLSIFVDGRISARVSTCCEYGHAKGVRLGGKMGQFCLKNITGATPCYKCKLNAQASPRTLKRPTSKKRQQKVEQIKEEIIVVRKEQKNKEEEDNYDDDFEDEESGSKKDSGTDTRINILDKDDTNENDLDIRGHRCEEDDEDDWSDIEDAEVAPPRKVRQMRSSTPVVGWDEEKEEAIISREENEDDDEADGKRHVHFDEDVQCIAASDESEDTLGQKESDNAKDRDLKKERDIQTKVQEFLEDNDTCDEVSEIETDLDSPRRKQESKGRMKKPSREIEKNGVTREDKLKRLQKQENEVYSDDFDSVTSYVSESSTKSTEVIKGESTETLSSESSTPKTGEYNEHKNKTPVDVVSQMHMHVSKVHEDDLHENTEVKEEKSVVVEENGDNYEIRQESDGEEDSSMEFRKGGPMSITFSEMDIIGPLATLLVKVRRRRREKSEKRSRKQMLIMIDESETDNSTNKASKPVDSTNKASDKPVNDSSVDTLSQVSDKQVDHTPVDATSNASVKEGKTDAFQDENHKAENSDKIICQGRLKPISKPKSRTTKKSHRSQHSDSSLSSVSSLNGSSKGTCRTCRREKVIVVKPAQATKETSMSEVEVETVMKHKIKPKKELISDHFDADIVTTPTVSISKETVVPQQNSNVRFVKPSYLQREYDDDDGYDQVRMKKMEEKEKKKDPTDEDILRQLIQSTFDESYEVDDDISVIDIDDDEPSITEKLSTTDKLSESFAQTVYLKKDNVNDDTNSPSKTLTTKTTKQIKLDNGPNLEVIGTKSKLCTELTDEIEEIKLDDDNNESENQTNKTSTIDKKTDDEQSTTKDHKEETTTSMDHEVKLVAEKSYSIKFKADSIDEINLVDDKTGNQKDENSVSQKNEKIATIDQTIHITADSSITVKLEAEVFKATQGRSEVPQVMASADFFDEKFVDEKQNVYLEKIQSVQKTETPNGEITSQDERQSNVTFIEVSVADPEDTEQAETDQPVKKKEIPEHAELVESDVKPVDNEVTDMLDGNDAVGQELWTVPRPMKYVTMLEERQSSIDESNIPVTSSYKTLLERESCIEKENKTEPGETVLNETGSQKGIQDDKESLVDVDHKEKGENTNTKQFIYQKYSVENQADTVVMESVTSKPKSSVAFEEDNLSISSAIVGEYVQTIIAEAKKIEEAHTVMNDHVQTIMSEAKKLEEIQVKSSVNDDIKSNEITEREKEEIQVKTSVNDDKQSDEINEKKTERLEEIEIKSSTHDEMKSKGINERKIENLEEIEIKRPSPNEMKSEEINESKKDEVMKTKETTTSVSFDQVKVDSSKDNDAMIVVDEVKVDETDKMSTTSETDLCSVSSSVIESYVNHVLTTATEQTVTNIAVSKQANKEDKVIPLAVDINSSVLLQEADSVKDTPGETMPATEIKVPEPELKTNVKEDQNELSKAVLKDDLRCKVEQQSVPESKISPKLESDSPPNIDPTVDLQENDDSTADTVSLTSVSSSVVLEYVGNVLETVKGELTTNQKVELNQSPDLQKESRSTLLTQKDMQRSSVVQSEIKSQVEDGKTLEVDHSIKEEQDDGSKLVNQSKLMSQVEDGKTPKVGQSDKDEHEHVVEKVIHPEMILQEDGKESKKDKHNDVEESSVSSSVVMEYVNCIVHNIKEDLSKINNKEERESPKVEQEVGSNAAEKEAVVPETPRTDPEGQESAMSAPESLKNISRAAIQKDTQSKESSYNNETKESPSSISTEQNEKKETIVAVAEIHIKQDTSKGCENVKVSENSTNQTSDVCIVGKEPISPASNKISDETVITVDGNNYSEEIKPEKEKGTEPKNESSKILKTETSQVTSKQIDKKILPDDKMITEAVNEHIYSDDSDEMRAVEVAVLETGMVGSLAAIIHLDSSSNESVSGATSPVDNKSVSDINGVIKEENQLKLVEKNHEDIVKGKAEETCSSEMKIVETPTTDTKSADTLTSETKTVDTPITETKTVDTTITDTKPLDTPIIETKQIDTPTAATKPVETSITETKSVYKQTTETKPVDTPTTETKPVESQTTETKPVDTPITETKPVDTPTTESKPVDTPTTETKQVDTPTTETKPVDTPTTETKLVDSQVTETKPVESPSTETKSVETPTIETKQVETPASEIKPSDTPIIETIPVDAPTPETKPKDTPAAATKPVETPTTDIKTVDKPTMETKLVEKPTTETKPVDTPTTETKPVENPTTETKPEVALIAETKLVDTPTSETKPIDTPNTETKTVEKPSTETKPVDTPTTETKPVDTPTTETKQVDTPTTETKPVDTPTTETQPDSS</sequence>
<dbReference type="Proteomes" id="UP000683360">
    <property type="component" value="Unassembled WGS sequence"/>
</dbReference>
<feature type="compositionally biased region" description="Polar residues" evidence="1">
    <location>
        <begin position="2266"/>
        <end position="2284"/>
    </location>
</feature>
<dbReference type="InterPro" id="IPR048257">
    <property type="entry name" value="DUF4590"/>
</dbReference>
<feature type="compositionally biased region" description="Acidic residues" evidence="1">
    <location>
        <begin position="654"/>
        <end position="666"/>
    </location>
</feature>
<feature type="region of interest" description="Disordered" evidence="1">
    <location>
        <begin position="994"/>
        <end position="1135"/>
    </location>
</feature>
<protein>
    <recommendedName>
        <fullName evidence="2">DUF4590 domain-containing protein</fullName>
    </recommendedName>
</protein>
<feature type="compositionally biased region" description="Polar residues" evidence="1">
    <location>
        <begin position="869"/>
        <end position="882"/>
    </location>
</feature>
<feature type="region of interest" description="Disordered" evidence="1">
    <location>
        <begin position="1760"/>
        <end position="1780"/>
    </location>
</feature>
<evidence type="ECO:0000256" key="1">
    <source>
        <dbReference type="SAM" id="MobiDB-lite"/>
    </source>
</evidence>
<organism evidence="3 4">
    <name type="scientific">Mytilus edulis</name>
    <name type="common">Blue mussel</name>
    <dbReference type="NCBI Taxonomy" id="6550"/>
    <lineage>
        <taxon>Eukaryota</taxon>
        <taxon>Metazoa</taxon>
        <taxon>Spiralia</taxon>
        <taxon>Lophotrochozoa</taxon>
        <taxon>Mollusca</taxon>
        <taxon>Bivalvia</taxon>
        <taxon>Autobranchia</taxon>
        <taxon>Pteriomorphia</taxon>
        <taxon>Mytilida</taxon>
        <taxon>Mytiloidea</taxon>
        <taxon>Mytilidae</taxon>
        <taxon>Mytilinae</taxon>
        <taxon>Mytilus</taxon>
    </lineage>
</organism>
<feature type="compositionally biased region" description="Basic and acidic residues" evidence="1">
    <location>
        <begin position="2199"/>
        <end position="2217"/>
    </location>
</feature>
<feature type="region of interest" description="Disordered" evidence="1">
    <location>
        <begin position="2158"/>
        <end position="2184"/>
    </location>
</feature>
<feature type="compositionally biased region" description="Basic residues" evidence="1">
    <location>
        <begin position="994"/>
        <end position="1009"/>
    </location>
</feature>
<feature type="region of interest" description="Disordered" evidence="1">
    <location>
        <begin position="2083"/>
        <end position="2103"/>
    </location>
</feature>
<gene>
    <name evidence="3" type="ORF">MEDL_46604</name>
</gene>
<feature type="compositionally biased region" description="Acidic residues" evidence="1">
    <location>
        <begin position="701"/>
        <end position="714"/>
    </location>
</feature>
<feature type="compositionally biased region" description="Basic and acidic residues" evidence="1">
    <location>
        <begin position="2163"/>
        <end position="2176"/>
    </location>
</feature>
<feature type="compositionally biased region" description="Low complexity" evidence="1">
    <location>
        <begin position="2568"/>
        <end position="2585"/>
    </location>
</feature>
<feature type="compositionally biased region" description="Basic residues" evidence="1">
    <location>
        <begin position="1100"/>
        <end position="1115"/>
    </location>
</feature>
<feature type="compositionally biased region" description="Polar residues" evidence="1">
    <location>
        <begin position="2548"/>
        <end position="2567"/>
    </location>
</feature>
<feature type="region of interest" description="Disordered" evidence="1">
    <location>
        <begin position="1628"/>
        <end position="1647"/>
    </location>
</feature>